<dbReference type="PANTHER" id="PTHR42985">
    <property type="entry name" value="SODIUM-COUPLED MONOCARBOXYLATE TRANSPORTER"/>
    <property type="match status" value="1"/>
</dbReference>
<protein>
    <submittedName>
        <fullName evidence="7">Uncharacterized protein</fullName>
    </submittedName>
</protein>
<dbReference type="InterPro" id="IPR038377">
    <property type="entry name" value="Na/Glc_symporter_sf"/>
</dbReference>
<comment type="caution">
    <text evidence="7">The sequence shown here is derived from an EMBL/GenBank/DDBJ whole genome shotgun (WGS) entry which is preliminary data.</text>
</comment>
<dbReference type="EMBL" id="CAIIXF020000007">
    <property type="protein sequence ID" value="CAH1789750.1"/>
    <property type="molecule type" value="Genomic_DNA"/>
</dbReference>
<dbReference type="GO" id="GO:0015293">
    <property type="term" value="F:symporter activity"/>
    <property type="evidence" value="ECO:0007669"/>
    <property type="project" value="TreeGrafter"/>
</dbReference>
<evidence type="ECO:0000313" key="7">
    <source>
        <dbReference type="EMBL" id="CAH1789750.1"/>
    </source>
</evidence>
<evidence type="ECO:0000313" key="8">
    <source>
        <dbReference type="Proteomes" id="UP000749559"/>
    </source>
</evidence>
<evidence type="ECO:0000256" key="2">
    <source>
        <dbReference type="ARBA" id="ARBA00022448"/>
    </source>
</evidence>
<keyword evidence="5" id="KW-0406">Ion transport</keyword>
<proteinExistence type="predicted"/>
<dbReference type="PANTHER" id="PTHR42985:SF40">
    <property type="entry name" value="LD47995P-RELATED"/>
    <property type="match status" value="1"/>
</dbReference>
<keyword evidence="3" id="KW-1003">Cell membrane</keyword>
<evidence type="ECO:0000256" key="3">
    <source>
        <dbReference type="ARBA" id="ARBA00022475"/>
    </source>
</evidence>
<dbReference type="GO" id="GO:0005886">
    <property type="term" value="C:plasma membrane"/>
    <property type="evidence" value="ECO:0007669"/>
    <property type="project" value="UniProtKB-SubCell"/>
</dbReference>
<dbReference type="OrthoDB" id="6132759at2759"/>
<name>A0A8J1TRE4_OWEFU</name>
<evidence type="ECO:0000256" key="4">
    <source>
        <dbReference type="ARBA" id="ARBA00023053"/>
    </source>
</evidence>
<keyword evidence="6" id="KW-0739">Sodium transport</keyword>
<keyword evidence="4" id="KW-0915">Sodium</keyword>
<keyword evidence="2" id="KW-0813">Transport</keyword>
<dbReference type="Gene3D" id="1.20.1730.10">
    <property type="entry name" value="Sodium/glucose cotransporter"/>
    <property type="match status" value="1"/>
</dbReference>
<sequence length="168" mass="17646">LVVIYGVCSTGVACLAMLIKGPVIQAGSTLSGAISGSSSALFILGAFTATSNWKGAITGPVVSFIILLWIAIGGQSIKGNNQYLPPGPTDRCEISNGSSVYNISVYNNVTSLYNDTIDIVYDGNLLNHSSIMEPQNRDPALVWHFSSPICTAGDTPCHSYRACSQLGN</sequence>
<accession>A0A8J1TRE4</accession>
<keyword evidence="8" id="KW-1185">Reference proteome</keyword>
<dbReference type="GO" id="GO:0006814">
    <property type="term" value="P:sodium ion transport"/>
    <property type="evidence" value="ECO:0007669"/>
    <property type="project" value="UniProtKB-KW"/>
</dbReference>
<dbReference type="AlphaFoldDB" id="A0A8J1TRE4"/>
<keyword evidence="3" id="KW-0472">Membrane</keyword>
<evidence type="ECO:0000256" key="6">
    <source>
        <dbReference type="ARBA" id="ARBA00023201"/>
    </source>
</evidence>
<feature type="non-terminal residue" evidence="7">
    <location>
        <position position="168"/>
    </location>
</feature>
<comment type="subcellular location">
    <subcellularLocation>
        <location evidence="1">Cell membrane</location>
        <topology evidence="1">Multi-pass membrane protein</topology>
    </subcellularLocation>
</comment>
<organism evidence="7 8">
    <name type="scientific">Owenia fusiformis</name>
    <name type="common">Polychaete worm</name>
    <dbReference type="NCBI Taxonomy" id="6347"/>
    <lineage>
        <taxon>Eukaryota</taxon>
        <taxon>Metazoa</taxon>
        <taxon>Spiralia</taxon>
        <taxon>Lophotrochozoa</taxon>
        <taxon>Annelida</taxon>
        <taxon>Polychaeta</taxon>
        <taxon>Sedentaria</taxon>
        <taxon>Canalipalpata</taxon>
        <taxon>Sabellida</taxon>
        <taxon>Oweniida</taxon>
        <taxon>Oweniidae</taxon>
        <taxon>Owenia</taxon>
    </lineage>
</organism>
<evidence type="ECO:0000256" key="1">
    <source>
        <dbReference type="ARBA" id="ARBA00004651"/>
    </source>
</evidence>
<feature type="non-terminal residue" evidence="7">
    <location>
        <position position="1"/>
    </location>
</feature>
<dbReference type="InterPro" id="IPR051163">
    <property type="entry name" value="Sodium:Solute_Symporter_SSF"/>
</dbReference>
<evidence type="ECO:0000256" key="5">
    <source>
        <dbReference type="ARBA" id="ARBA00023065"/>
    </source>
</evidence>
<gene>
    <name evidence="7" type="ORF">OFUS_LOCUS15056</name>
</gene>
<reference evidence="7" key="1">
    <citation type="submission" date="2022-03" db="EMBL/GenBank/DDBJ databases">
        <authorList>
            <person name="Martin C."/>
        </authorList>
    </citation>
    <scope>NUCLEOTIDE SEQUENCE</scope>
</reference>
<dbReference type="Proteomes" id="UP000749559">
    <property type="component" value="Unassembled WGS sequence"/>
</dbReference>